<accession>A0A9Q8SP44</accession>
<name>A0A9Q8SP44_9PEZI</name>
<evidence type="ECO:0000313" key="1">
    <source>
        <dbReference type="EMBL" id="UQC80863.1"/>
    </source>
</evidence>
<organism evidence="1 2">
    <name type="scientific">Colletotrichum lupini</name>
    <dbReference type="NCBI Taxonomy" id="145971"/>
    <lineage>
        <taxon>Eukaryota</taxon>
        <taxon>Fungi</taxon>
        <taxon>Dikarya</taxon>
        <taxon>Ascomycota</taxon>
        <taxon>Pezizomycotina</taxon>
        <taxon>Sordariomycetes</taxon>
        <taxon>Hypocreomycetidae</taxon>
        <taxon>Glomerellales</taxon>
        <taxon>Glomerellaceae</taxon>
        <taxon>Colletotrichum</taxon>
        <taxon>Colletotrichum acutatum species complex</taxon>
    </lineage>
</organism>
<dbReference type="GeneID" id="73340358"/>
<keyword evidence="2" id="KW-1185">Reference proteome</keyword>
<dbReference type="Proteomes" id="UP000830671">
    <property type="component" value="Chromosome 3"/>
</dbReference>
<reference evidence="1" key="1">
    <citation type="journal article" date="2021" name="Mol. Plant Microbe Interact.">
        <title>Complete Genome Sequence of the Plant-Pathogenic Fungus Colletotrichum lupini.</title>
        <authorList>
            <person name="Baroncelli R."/>
            <person name="Pensec F."/>
            <person name="Da Lio D."/>
            <person name="Boufleur T."/>
            <person name="Vicente I."/>
            <person name="Sarrocco S."/>
            <person name="Picot A."/>
            <person name="Baraldi E."/>
            <person name="Sukno S."/>
            <person name="Thon M."/>
            <person name="Le Floch G."/>
        </authorList>
    </citation>
    <scope>NUCLEOTIDE SEQUENCE</scope>
    <source>
        <strain evidence="1">IMI 504893</strain>
    </source>
</reference>
<dbReference type="RefSeq" id="XP_049142491.1">
    <property type="nucleotide sequence ID" value="XM_049285348.1"/>
</dbReference>
<dbReference type="EMBL" id="CP019475">
    <property type="protein sequence ID" value="UQC80863.1"/>
    <property type="molecule type" value="Genomic_DNA"/>
</dbReference>
<evidence type="ECO:0000313" key="2">
    <source>
        <dbReference type="Proteomes" id="UP000830671"/>
    </source>
</evidence>
<proteinExistence type="predicted"/>
<dbReference type="KEGG" id="clup:CLUP02_06348"/>
<gene>
    <name evidence="1" type="ORF">CLUP02_06348</name>
</gene>
<dbReference type="AlphaFoldDB" id="A0A9Q8SP44"/>
<protein>
    <submittedName>
        <fullName evidence="1">Uncharacterized protein</fullName>
    </submittedName>
</protein>
<sequence>MRPRERRERVRRLAPLLCRNMPTRSGRAGSRPLAPQSLSFVGLFSSLDGFTATLDFDPEQDARSCRSNASLRDTFCVLVDT</sequence>